<sequence length="86" mass="10105">MNLSDMEVVTSQTSINHHPLFLIKLEEVKEMSELFVVIVATIVRAQPEDFKTIWQEWVKDFLMMLTIWIYILSLNFIFIEMSKGGP</sequence>
<name>A0AAU9NUT9_9ASTR</name>
<evidence type="ECO:0000313" key="2">
    <source>
        <dbReference type="EMBL" id="CAH1441552.1"/>
    </source>
</evidence>
<dbReference type="AlphaFoldDB" id="A0AAU9NUT9"/>
<keyword evidence="3" id="KW-1185">Reference proteome</keyword>
<dbReference type="Proteomes" id="UP001157418">
    <property type="component" value="Unassembled WGS sequence"/>
</dbReference>
<keyword evidence="1" id="KW-0472">Membrane</keyword>
<feature type="transmembrane region" description="Helical" evidence="1">
    <location>
        <begin position="61"/>
        <end position="79"/>
    </location>
</feature>
<accession>A0AAU9NUT9</accession>
<protein>
    <submittedName>
        <fullName evidence="2">Uncharacterized protein</fullName>
    </submittedName>
</protein>
<evidence type="ECO:0000313" key="3">
    <source>
        <dbReference type="Proteomes" id="UP001157418"/>
    </source>
</evidence>
<keyword evidence="1" id="KW-0812">Transmembrane</keyword>
<dbReference type="EMBL" id="CAKMRJ010005412">
    <property type="protein sequence ID" value="CAH1441552.1"/>
    <property type="molecule type" value="Genomic_DNA"/>
</dbReference>
<evidence type="ECO:0000256" key="1">
    <source>
        <dbReference type="SAM" id="Phobius"/>
    </source>
</evidence>
<comment type="caution">
    <text evidence="2">The sequence shown here is derived from an EMBL/GenBank/DDBJ whole genome shotgun (WGS) entry which is preliminary data.</text>
</comment>
<organism evidence="2 3">
    <name type="scientific">Lactuca virosa</name>
    <dbReference type="NCBI Taxonomy" id="75947"/>
    <lineage>
        <taxon>Eukaryota</taxon>
        <taxon>Viridiplantae</taxon>
        <taxon>Streptophyta</taxon>
        <taxon>Embryophyta</taxon>
        <taxon>Tracheophyta</taxon>
        <taxon>Spermatophyta</taxon>
        <taxon>Magnoliopsida</taxon>
        <taxon>eudicotyledons</taxon>
        <taxon>Gunneridae</taxon>
        <taxon>Pentapetalae</taxon>
        <taxon>asterids</taxon>
        <taxon>campanulids</taxon>
        <taxon>Asterales</taxon>
        <taxon>Asteraceae</taxon>
        <taxon>Cichorioideae</taxon>
        <taxon>Cichorieae</taxon>
        <taxon>Lactucinae</taxon>
        <taxon>Lactuca</taxon>
    </lineage>
</organism>
<reference evidence="2 3" key="1">
    <citation type="submission" date="2022-01" db="EMBL/GenBank/DDBJ databases">
        <authorList>
            <person name="Xiong W."/>
            <person name="Schranz E."/>
        </authorList>
    </citation>
    <scope>NUCLEOTIDE SEQUENCE [LARGE SCALE GENOMIC DNA]</scope>
</reference>
<proteinExistence type="predicted"/>
<keyword evidence="1" id="KW-1133">Transmembrane helix</keyword>
<gene>
    <name evidence="2" type="ORF">LVIROSA_LOCUS27600</name>
</gene>